<dbReference type="Proteomes" id="UP000229459">
    <property type="component" value="Unassembled WGS sequence"/>
</dbReference>
<gene>
    <name evidence="2" type="ORF">COX08_03540</name>
</gene>
<evidence type="ECO:0000256" key="1">
    <source>
        <dbReference type="SAM" id="Coils"/>
    </source>
</evidence>
<evidence type="ECO:0000313" key="2">
    <source>
        <dbReference type="EMBL" id="PIP52967.1"/>
    </source>
</evidence>
<organism evidence="2 3">
    <name type="scientific">Candidatus Beckwithbacteria bacterium CG23_combo_of_CG06-09_8_20_14_all_34_8</name>
    <dbReference type="NCBI Taxonomy" id="1974497"/>
    <lineage>
        <taxon>Bacteria</taxon>
        <taxon>Candidatus Beckwithiibacteriota</taxon>
    </lineage>
</organism>
<dbReference type="EMBL" id="PCSR01000086">
    <property type="protein sequence ID" value="PIP52967.1"/>
    <property type="molecule type" value="Genomic_DNA"/>
</dbReference>
<name>A0A2H0B5P4_9BACT</name>
<comment type="caution">
    <text evidence="2">The sequence shown here is derived from an EMBL/GenBank/DDBJ whole genome shotgun (WGS) entry which is preliminary data.</text>
</comment>
<sequence>MKNIFFYSTLLLTIVFTYSVSDKAYALSNANTVRTNIRQTVEISSPSAQAQIKLQNSQEVKDKIQARKSEITQNRCERVNQNVQNRIQLHQQIRERYQKTYQNIVQNTQAKITALQEAGCNGEEMDAVLQDITTLQFRVSTFEKAYETLLATLDQNSQVACGDNPNIGQAQQEIRNQLKVMKENTTEIKNFIQSTFRVHLQSLRQVCYTQISEQSTNDNTKE</sequence>
<proteinExistence type="predicted"/>
<dbReference type="AlphaFoldDB" id="A0A2H0B5P4"/>
<protein>
    <submittedName>
        <fullName evidence="2">Uncharacterized protein</fullName>
    </submittedName>
</protein>
<evidence type="ECO:0000313" key="3">
    <source>
        <dbReference type="Proteomes" id="UP000229459"/>
    </source>
</evidence>
<keyword evidence="1" id="KW-0175">Coiled coil</keyword>
<accession>A0A2H0B5P4</accession>
<feature type="coiled-coil region" evidence="1">
    <location>
        <begin position="54"/>
        <end position="100"/>
    </location>
</feature>
<reference evidence="2 3" key="1">
    <citation type="submission" date="2017-09" db="EMBL/GenBank/DDBJ databases">
        <title>Depth-based differentiation of microbial function through sediment-hosted aquifers and enrichment of novel symbionts in the deep terrestrial subsurface.</title>
        <authorList>
            <person name="Probst A.J."/>
            <person name="Ladd B."/>
            <person name="Jarett J.K."/>
            <person name="Geller-Mcgrath D.E."/>
            <person name="Sieber C.M."/>
            <person name="Emerson J.B."/>
            <person name="Anantharaman K."/>
            <person name="Thomas B.C."/>
            <person name="Malmstrom R."/>
            <person name="Stieglmeier M."/>
            <person name="Klingl A."/>
            <person name="Woyke T."/>
            <person name="Ryan C.M."/>
            <person name="Banfield J.F."/>
        </authorList>
    </citation>
    <scope>NUCLEOTIDE SEQUENCE [LARGE SCALE GENOMIC DNA]</scope>
    <source>
        <strain evidence="2">CG23_combo_of_CG06-09_8_20_14_all_34_8</strain>
    </source>
</reference>